<evidence type="ECO:0000313" key="5">
    <source>
        <dbReference type="EMBL" id="MRW89876.1"/>
    </source>
</evidence>
<proteinExistence type="predicted"/>
<dbReference type="InterPro" id="IPR035919">
    <property type="entry name" value="EAL_sf"/>
</dbReference>
<evidence type="ECO:0000259" key="2">
    <source>
        <dbReference type="PROSITE" id="PS50113"/>
    </source>
</evidence>
<feature type="domain" description="PAS" evidence="1">
    <location>
        <begin position="8"/>
        <end position="81"/>
    </location>
</feature>
<dbReference type="PROSITE" id="PS50112">
    <property type="entry name" value="PAS"/>
    <property type="match status" value="2"/>
</dbReference>
<reference evidence="5 6" key="1">
    <citation type="submission" date="2019-11" db="EMBL/GenBank/DDBJ databases">
        <title>Novel species isolated from a subtropical stream in China.</title>
        <authorList>
            <person name="Lu H."/>
        </authorList>
    </citation>
    <scope>NUCLEOTIDE SEQUENCE [LARGE SCALE GENOMIC DNA]</scope>
    <source>
        <strain evidence="5 6">FT80W</strain>
    </source>
</reference>
<feature type="domain" description="EAL" evidence="3">
    <location>
        <begin position="563"/>
        <end position="813"/>
    </location>
</feature>
<dbReference type="InterPro" id="IPR035965">
    <property type="entry name" value="PAS-like_dom_sf"/>
</dbReference>
<dbReference type="SMART" id="SM00091">
    <property type="entry name" value="PAS"/>
    <property type="match status" value="3"/>
</dbReference>
<dbReference type="SMART" id="SM00052">
    <property type="entry name" value="EAL"/>
    <property type="match status" value="1"/>
</dbReference>
<dbReference type="InterPro" id="IPR001633">
    <property type="entry name" value="EAL_dom"/>
</dbReference>
<dbReference type="CDD" id="cd00130">
    <property type="entry name" value="PAS"/>
    <property type="match status" value="2"/>
</dbReference>
<dbReference type="SUPFAM" id="SSF141868">
    <property type="entry name" value="EAL domain-like"/>
    <property type="match status" value="1"/>
</dbReference>
<dbReference type="InterPro" id="IPR029787">
    <property type="entry name" value="Nucleotide_cyclase"/>
</dbReference>
<dbReference type="CDD" id="cd01948">
    <property type="entry name" value="EAL"/>
    <property type="match status" value="1"/>
</dbReference>
<evidence type="ECO:0000259" key="4">
    <source>
        <dbReference type="PROSITE" id="PS50887"/>
    </source>
</evidence>
<dbReference type="NCBIfam" id="TIGR00254">
    <property type="entry name" value="GGDEF"/>
    <property type="match status" value="1"/>
</dbReference>
<name>A0A6I2L026_9BURK</name>
<dbReference type="Gene3D" id="3.30.450.20">
    <property type="entry name" value="PAS domain"/>
    <property type="match status" value="3"/>
</dbReference>
<dbReference type="SUPFAM" id="SSF55785">
    <property type="entry name" value="PYP-like sensor domain (PAS domain)"/>
    <property type="match status" value="3"/>
</dbReference>
<dbReference type="InterPro" id="IPR000014">
    <property type="entry name" value="PAS"/>
</dbReference>
<dbReference type="PANTHER" id="PTHR44757">
    <property type="entry name" value="DIGUANYLATE CYCLASE DGCP"/>
    <property type="match status" value="1"/>
</dbReference>
<keyword evidence="6" id="KW-1185">Reference proteome</keyword>
<sequence>MPESRENTDLMYRLLVQSVVDYAIYMLTPDGIVSNWNAGAQRAKGYRAEEIVGQHFSRFYTEDDIAAELPARNLAIALKTGRFEDQGWRVRKDGSTFWAHVVIDAVRDDSGHIVGFAKITRDDSARHAAELAQREQERRFRYLVQGVTDYAIYMLDPSGHIVNWNAGAQRAKGYAGEEIIGRHFSVFYTPEDRASGLPQLALDTARNERRFEAEGWRVRKDGSQFWTNVVIDAIHDDDGSLLGFAKITRDITDRRQQELQLASLLQFLDSVISNIPASVLAKHAASDEILLANSHAQALFSPTNSTLKGRQARECLSPEIADYIERQIASHGSKDAQHDNATLINTAAGPRHLRSRTVHGKLPNDEGDYVLVITEDVTQELAAYAKIHHMAHHDGLTNLPNRTHLNERLESALQGSVSGEFDVALLCLDLDNFKSINDTFGHGFGDKILLELAKRLRASLRSGDTLARLGGDEFAVILPQVRNMQEAKHAAQRLLDAVAPAFMVDEQSFAVGISIGIALSSRAESSAEQLLRFGDLALYEAKRTGRNRFELFRPELETEALQRRQVEVDLRHALDHGELEMHYQPVVAQQGDRIVGYEALMRWQHPLRGQIPPLDFIPIAEETGLIHELGALALQLACQEAVGWPEQQSVAVNLSPVQFSSGDLVKTVAQALVTTGLAPHRLELEITESVLLDNTDGNINVLRALKQLGVRIALDDFGTGYSSLSYLRSFAFDKIKIDRSFVRDINHSREALSIIRAITGLSSSLLMEITAEGVETEEQFLRLQAEGCSHYQGYLFGRPQSAQTLVKKLPPLRSIS</sequence>
<dbReference type="Pfam" id="PF00990">
    <property type="entry name" value="GGDEF"/>
    <property type="match status" value="1"/>
</dbReference>
<dbReference type="GO" id="GO:0003824">
    <property type="term" value="F:catalytic activity"/>
    <property type="evidence" value="ECO:0007669"/>
    <property type="project" value="UniProtKB-ARBA"/>
</dbReference>
<dbReference type="InterPro" id="IPR001610">
    <property type="entry name" value="PAC"/>
</dbReference>
<dbReference type="SUPFAM" id="SSF55073">
    <property type="entry name" value="Nucleotide cyclase"/>
    <property type="match status" value="1"/>
</dbReference>
<dbReference type="EMBL" id="WKJK01000003">
    <property type="protein sequence ID" value="MRW89876.1"/>
    <property type="molecule type" value="Genomic_DNA"/>
</dbReference>
<evidence type="ECO:0000259" key="1">
    <source>
        <dbReference type="PROSITE" id="PS50112"/>
    </source>
</evidence>
<evidence type="ECO:0000313" key="6">
    <source>
        <dbReference type="Proteomes" id="UP000433309"/>
    </source>
</evidence>
<dbReference type="InterPro" id="IPR052155">
    <property type="entry name" value="Biofilm_reg_signaling"/>
</dbReference>
<gene>
    <name evidence="5" type="ORF">GJ699_07765</name>
</gene>
<dbReference type="InterPro" id="IPR000700">
    <property type="entry name" value="PAS-assoc_C"/>
</dbReference>
<protein>
    <submittedName>
        <fullName evidence="5">EAL domain-containing protein</fullName>
    </submittedName>
</protein>
<organism evidence="5 6">
    <name type="scientific">Duganella guangzhouensis</name>
    <dbReference type="NCBI Taxonomy" id="2666084"/>
    <lineage>
        <taxon>Bacteria</taxon>
        <taxon>Pseudomonadati</taxon>
        <taxon>Pseudomonadota</taxon>
        <taxon>Betaproteobacteria</taxon>
        <taxon>Burkholderiales</taxon>
        <taxon>Oxalobacteraceae</taxon>
        <taxon>Telluria group</taxon>
        <taxon>Duganella</taxon>
    </lineage>
</organism>
<dbReference type="InterPro" id="IPR043128">
    <property type="entry name" value="Rev_trsase/Diguanyl_cyclase"/>
</dbReference>
<dbReference type="PANTHER" id="PTHR44757:SF2">
    <property type="entry name" value="BIOFILM ARCHITECTURE MAINTENANCE PROTEIN MBAA"/>
    <property type="match status" value="1"/>
</dbReference>
<dbReference type="Gene3D" id="3.20.20.450">
    <property type="entry name" value="EAL domain"/>
    <property type="match status" value="1"/>
</dbReference>
<dbReference type="AlphaFoldDB" id="A0A6I2L026"/>
<dbReference type="PROSITE" id="PS50113">
    <property type="entry name" value="PAC"/>
    <property type="match status" value="2"/>
</dbReference>
<dbReference type="FunFam" id="3.30.70.270:FF:000001">
    <property type="entry name" value="Diguanylate cyclase domain protein"/>
    <property type="match status" value="1"/>
</dbReference>
<feature type="domain" description="PAS" evidence="1">
    <location>
        <begin position="136"/>
        <end position="193"/>
    </location>
</feature>
<comment type="caution">
    <text evidence="5">The sequence shown here is derived from an EMBL/GenBank/DDBJ whole genome shotgun (WGS) entry which is preliminary data.</text>
</comment>
<dbReference type="CDD" id="cd01949">
    <property type="entry name" value="GGDEF"/>
    <property type="match status" value="1"/>
</dbReference>
<dbReference type="PROSITE" id="PS50887">
    <property type="entry name" value="GGDEF"/>
    <property type="match status" value="1"/>
</dbReference>
<feature type="domain" description="PAC" evidence="2">
    <location>
        <begin position="211"/>
        <end position="263"/>
    </location>
</feature>
<dbReference type="SMART" id="SM00086">
    <property type="entry name" value="PAC"/>
    <property type="match status" value="2"/>
</dbReference>
<dbReference type="Proteomes" id="UP000433309">
    <property type="component" value="Unassembled WGS sequence"/>
</dbReference>
<dbReference type="Pfam" id="PF00563">
    <property type="entry name" value="EAL"/>
    <property type="match status" value="1"/>
</dbReference>
<feature type="domain" description="PAC" evidence="2">
    <location>
        <begin position="83"/>
        <end position="135"/>
    </location>
</feature>
<dbReference type="Pfam" id="PF13426">
    <property type="entry name" value="PAS_9"/>
    <property type="match status" value="3"/>
</dbReference>
<dbReference type="Gene3D" id="3.30.70.270">
    <property type="match status" value="1"/>
</dbReference>
<dbReference type="SMART" id="SM00267">
    <property type="entry name" value="GGDEF"/>
    <property type="match status" value="1"/>
</dbReference>
<dbReference type="PROSITE" id="PS50883">
    <property type="entry name" value="EAL"/>
    <property type="match status" value="1"/>
</dbReference>
<evidence type="ECO:0000259" key="3">
    <source>
        <dbReference type="PROSITE" id="PS50883"/>
    </source>
</evidence>
<feature type="domain" description="GGDEF" evidence="4">
    <location>
        <begin position="421"/>
        <end position="554"/>
    </location>
</feature>
<dbReference type="InterPro" id="IPR000160">
    <property type="entry name" value="GGDEF_dom"/>
</dbReference>
<dbReference type="NCBIfam" id="TIGR00229">
    <property type="entry name" value="sensory_box"/>
    <property type="match status" value="2"/>
</dbReference>
<accession>A0A6I2L026</accession>